<sequence length="176" mass="19389">RRGSAHRHPQDSAAATMLTRLTFGCGVISILLIFVGSVGDQSVLLSEGLHSLADTFCYLIAWLIDRKSRMQLPKQEFPFGIKRLTVLGGFFNGCFLATSVLFISLENISQLVVGSDDELDDRTVIFWAITVGCIEFSFNLWVGLTHLHDNHGHSHAHGHSHDDANAQGALLHCFTD</sequence>
<dbReference type="GO" id="GO:0005385">
    <property type="term" value="F:zinc ion transmembrane transporter activity"/>
    <property type="evidence" value="ECO:0007669"/>
    <property type="project" value="TreeGrafter"/>
</dbReference>
<dbReference type="PANTHER" id="PTHR45820">
    <property type="entry name" value="FI23527P1"/>
    <property type="match status" value="1"/>
</dbReference>
<feature type="transmembrane region" description="Helical" evidence="7">
    <location>
        <begin position="21"/>
        <end position="38"/>
    </location>
</feature>
<evidence type="ECO:0000256" key="5">
    <source>
        <dbReference type="ARBA" id="ARBA00022989"/>
    </source>
</evidence>
<dbReference type="SUPFAM" id="SSF161111">
    <property type="entry name" value="Cation efflux protein transmembrane domain-like"/>
    <property type="match status" value="1"/>
</dbReference>
<name>A0A0H5QPA9_9EUKA</name>
<dbReference type="InterPro" id="IPR058533">
    <property type="entry name" value="Cation_efflux_TM"/>
</dbReference>
<dbReference type="Gene3D" id="1.20.1510.10">
    <property type="entry name" value="Cation efflux protein transmembrane domain"/>
    <property type="match status" value="1"/>
</dbReference>
<evidence type="ECO:0000313" key="9">
    <source>
        <dbReference type="EMBL" id="CRZ03888.1"/>
    </source>
</evidence>
<dbReference type="EMBL" id="HACM01003446">
    <property type="protein sequence ID" value="CRZ03888.1"/>
    <property type="molecule type" value="Transcribed_RNA"/>
</dbReference>
<feature type="transmembrane region" description="Helical" evidence="7">
    <location>
        <begin position="44"/>
        <end position="64"/>
    </location>
</feature>
<keyword evidence="4" id="KW-0862">Zinc</keyword>
<evidence type="ECO:0000256" key="2">
    <source>
        <dbReference type="ARBA" id="ARBA00008873"/>
    </source>
</evidence>
<comment type="subcellular location">
    <subcellularLocation>
        <location evidence="1">Membrane</location>
        <topology evidence="1">Multi-pass membrane protein</topology>
    </subcellularLocation>
</comment>
<comment type="similarity">
    <text evidence="2">Belongs to the cation diffusion facilitator (CDF) transporter (TC 2.A.4) family. SLC30A subfamily.</text>
</comment>
<dbReference type="InterPro" id="IPR027469">
    <property type="entry name" value="Cation_efflux_TMD_sf"/>
</dbReference>
<organism evidence="9">
    <name type="scientific">Spongospora subterranea</name>
    <dbReference type="NCBI Taxonomy" id="70186"/>
    <lineage>
        <taxon>Eukaryota</taxon>
        <taxon>Sar</taxon>
        <taxon>Rhizaria</taxon>
        <taxon>Endomyxa</taxon>
        <taxon>Phytomyxea</taxon>
        <taxon>Plasmodiophorida</taxon>
        <taxon>Plasmodiophoridae</taxon>
        <taxon>Spongospora</taxon>
    </lineage>
</organism>
<feature type="domain" description="Cation efflux protein transmembrane" evidence="8">
    <location>
        <begin position="23"/>
        <end position="176"/>
    </location>
</feature>
<evidence type="ECO:0000256" key="7">
    <source>
        <dbReference type="SAM" id="Phobius"/>
    </source>
</evidence>
<evidence type="ECO:0000256" key="6">
    <source>
        <dbReference type="ARBA" id="ARBA00023136"/>
    </source>
</evidence>
<evidence type="ECO:0000259" key="8">
    <source>
        <dbReference type="Pfam" id="PF01545"/>
    </source>
</evidence>
<feature type="non-terminal residue" evidence="9">
    <location>
        <position position="1"/>
    </location>
</feature>
<evidence type="ECO:0000256" key="4">
    <source>
        <dbReference type="ARBA" id="ARBA00022833"/>
    </source>
</evidence>
<dbReference type="GO" id="GO:0016020">
    <property type="term" value="C:membrane"/>
    <property type="evidence" value="ECO:0007669"/>
    <property type="project" value="UniProtKB-SubCell"/>
</dbReference>
<evidence type="ECO:0000256" key="1">
    <source>
        <dbReference type="ARBA" id="ARBA00004141"/>
    </source>
</evidence>
<proteinExistence type="inferred from homology"/>
<accession>A0A0H5QPA9</accession>
<keyword evidence="3 7" id="KW-0812">Transmembrane</keyword>
<feature type="transmembrane region" description="Helical" evidence="7">
    <location>
        <begin position="84"/>
        <end position="104"/>
    </location>
</feature>
<dbReference type="Pfam" id="PF01545">
    <property type="entry name" value="Cation_efflux"/>
    <property type="match status" value="1"/>
</dbReference>
<keyword evidence="6 7" id="KW-0472">Membrane</keyword>
<dbReference type="PANTHER" id="PTHR45820:SF4">
    <property type="entry name" value="ZINC TRANSPORTER 63C, ISOFORM F"/>
    <property type="match status" value="1"/>
</dbReference>
<protein>
    <recommendedName>
        <fullName evidence="8">Cation efflux protein transmembrane domain-containing protein</fullName>
    </recommendedName>
</protein>
<keyword evidence="5 7" id="KW-1133">Transmembrane helix</keyword>
<dbReference type="AlphaFoldDB" id="A0A0H5QPA9"/>
<dbReference type="GO" id="GO:0006882">
    <property type="term" value="P:intracellular zinc ion homeostasis"/>
    <property type="evidence" value="ECO:0007669"/>
    <property type="project" value="TreeGrafter"/>
</dbReference>
<feature type="transmembrane region" description="Helical" evidence="7">
    <location>
        <begin position="124"/>
        <end position="144"/>
    </location>
</feature>
<reference evidence="9" key="1">
    <citation type="submission" date="2015-04" db="EMBL/GenBank/DDBJ databases">
        <title>The genome sequence of the plant pathogenic Rhizarian Plasmodiophora brassicae reveals insights in its biotrophic life cycle and the origin of chitin synthesis.</title>
        <authorList>
            <person name="Schwelm A."/>
            <person name="Fogelqvist J."/>
            <person name="Knaust A."/>
            <person name="Julke S."/>
            <person name="Lilja T."/>
            <person name="Dhandapani V."/>
            <person name="Bonilla-Rosso G."/>
            <person name="Karlsson M."/>
            <person name="Shevchenko A."/>
            <person name="Choi S.R."/>
            <person name="Kim H.G."/>
            <person name="Park J.Y."/>
            <person name="Lim Y.P."/>
            <person name="Ludwig-Muller J."/>
            <person name="Dixelius C."/>
        </authorList>
    </citation>
    <scope>NUCLEOTIDE SEQUENCE</scope>
    <source>
        <tissue evidence="9">Potato root galls</tissue>
    </source>
</reference>
<feature type="non-terminal residue" evidence="9">
    <location>
        <position position="176"/>
    </location>
</feature>
<evidence type="ECO:0000256" key="3">
    <source>
        <dbReference type="ARBA" id="ARBA00022692"/>
    </source>
</evidence>